<keyword evidence="15" id="KW-0636">Prenylation</keyword>
<dbReference type="Gene3D" id="3.40.532.10">
    <property type="entry name" value="Peptidase C12, ubiquitin carboxyl-terminal hydrolase"/>
    <property type="match status" value="1"/>
</dbReference>
<gene>
    <name evidence="18" type="ORF">Z043_108099</name>
</gene>
<keyword evidence="10" id="KW-0256">Endoplasmic reticulum</keyword>
<dbReference type="STRING" id="113540.ENSSFOP00015060510"/>
<evidence type="ECO:0000256" key="16">
    <source>
        <dbReference type="PROSITE-ProRule" id="PRU01393"/>
    </source>
</evidence>
<keyword evidence="13" id="KW-0325">Glycoprotein</keyword>
<comment type="similarity">
    <text evidence="16">Belongs to the peptidase C12 family.</text>
</comment>
<keyword evidence="9 16" id="KW-0788">Thiol protease</keyword>
<sequence length="159" mass="17730">MRIFESPSEHEAFRKKQAAEIAGDYKENPNVYFIKQTVVNSCGTVGLLHAAANNKGALEFEDASVLKKFLDETASVSPEERAKQLEGNKADQGKVNFHFITFVNVDGQLYELDGKLEHPVNHGTTTEAAFVMDSAKICRQFVEREKDEMRFSAVALCKA</sequence>
<evidence type="ECO:0000256" key="13">
    <source>
        <dbReference type="ARBA" id="ARBA00023180"/>
    </source>
</evidence>
<feature type="active site" description="Nucleophile" evidence="16">
    <location>
        <position position="42"/>
    </location>
</feature>
<proteinExistence type="inferred from homology"/>
<keyword evidence="14" id="KW-0449">Lipoprotein</keyword>
<comment type="caution">
    <text evidence="18">The sequence shown here is derived from an EMBL/GenBank/DDBJ whole genome shotgun (WGS) entry which is preliminary data.</text>
</comment>
<dbReference type="AlphaFoldDB" id="A0A0P7UF15"/>
<feature type="site" description="Important for enzyme activity" evidence="16">
    <location>
        <position position="113"/>
    </location>
</feature>
<comment type="catalytic activity">
    <reaction evidence="1 16">
        <text>Thiol-dependent hydrolysis of ester, thioester, amide, peptide and isopeptide bonds formed by the C-terminal Gly of ubiquitin (a 76-residue protein attached to proteins as an intracellular targeting signal).</text>
        <dbReference type="EC" id="3.4.19.12"/>
    </reaction>
</comment>
<feature type="domain" description="UCH catalytic" evidence="17">
    <location>
        <begin position="1"/>
        <end position="158"/>
    </location>
</feature>
<feature type="active site" description="Proton donor" evidence="16">
    <location>
        <position position="98"/>
    </location>
</feature>
<accession>A0A0P7UF15</accession>
<evidence type="ECO:0000256" key="4">
    <source>
        <dbReference type="ARBA" id="ARBA00022490"/>
    </source>
</evidence>
<evidence type="ECO:0000256" key="3">
    <source>
        <dbReference type="ARBA" id="ARBA00004628"/>
    </source>
</evidence>
<evidence type="ECO:0000256" key="15">
    <source>
        <dbReference type="ARBA" id="ARBA00023289"/>
    </source>
</evidence>
<evidence type="ECO:0000256" key="14">
    <source>
        <dbReference type="ARBA" id="ARBA00023288"/>
    </source>
</evidence>
<evidence type="ECO:0000256" key="5">
    <source>
        <dbReference type="ARBA" id="ARBA00022553"/>
    </source>
</evidence>
<evidence type="ECO:0000256" key="9">
    <source>
        <dbReference type="ARBA" id="ARBA00022807"/>
    </source>
</evidence>
<evidence type="ECO:0000256" key="6">
    <source>
        <dbReference type="ARBA" id="ARBA00022670"/>
    </source>
</evidence>
<dbReference type="PROSITE" id="PS52048">
    <property type="entry name" value="UCH_DOMAIN"/>
    <property type="match status" value="1"/>
</dbReference>
<keyword evidence="6 16" id="KW-0645">Protease</keyword>
<keyword evidence="7 16" id="KW-0833">Ubl conjugation pathway</keyword>
<dbReference type="InterPro" id="IPR001578">
    <property type="entry name" value="Peptidase_C12_UCH"/>
</dbReference>
<dbReference type="EMBL" id="JARO02002354">
    <property type="protein sequence ID" value="KPP72866.1"/>
    <property type="molecule type" value="Genomic_DNA"/>
</dbReference>
<evidence type="ECO:0000313" key="18">
    <source>
        <dbReference type="EMBL" id="KPP72866.1"/>
    </source>
</evidence>
<reference evidence="18 19" key="1">
    <citation type="submission" date="2015-08" db="EMBL/GenBank/DDBJ databases">
        <title>The genome of the Asian arowana (Scleropages formosus).</title>
        <authorList>
            <person name="Tan M.H."/>
            <person name="Gan H.M."/>
            <person name="Croft L.J."/>
            <person name="Austin C.M."/>
        </authorList>
    </citation>
    <scope>NUCLEOTIDE SEQUENCE [LARGE SCALE GENOMIC DNA]</scope>
    <source>
        <strain evidence="18">Aro1</strain>
    </source>
</reference>
<dbReference type="PANTHER" id="PTHR10589:SF19">
    <property type="entry name" value="UBIQUITIN CARBOXYL-TERMINAL HYDROLASE ISOZYME L1"/>
    <property type="match status" value="1"/>
</dbReference>
<name>A0A0P7UF15_SCLFO</name>
<evidence type="ECO:0000256" key="8">
    <source>
        <dbReference type="ARBA" id="ARBA00022801"/>
    </source>
</evidence>
<evidence type="ECO:0000256" key="1">
    <source>
        <dbReference type="ARBA" id="ARBA00000707"/>
    </source>
</evidence>
<protein>
    <recommendedName>
        <fullName evidence="16">ubiquitinyl hydrolase 1</fullName>
        <ecNumber evidence="16">3.4.19.12</ecNumber>
    </recommendedName>
</protein>
<organism evidence="18 19">
    <name type="scientific">Scleropages formosus</name>
    <name type="common">Asian bonytongue</name>
    <name type="synonym">Osteoglossum formosum</name>
    <dbReference type="NCBI Taxonomy" id="113540"/>
    <lineage>
        <taxon>Eukaryota</taxon>
        <taxon>Metazoa</taxon>
        <taxon>Chordata</taxon>
        <taxon>Craniata</taxon>
        <taxon>Vertebrata</taxon>
        <taxon>Euteleostomi</taxon>
        <taxon>Actinopterygii</taxon>
        <taxon>Neopterygii</taxon>
        <taxon>Teleostei</taxon>
        <taxon>Osteoglossocephala</taxon>
        <taxon>Osteoglossomorpha</taxon>
        <taxon>Osteoglossiformes</taxon>
        <taxon>Osteoglossidae</taxon>
        <taxon>Scleropages</taxon>
    </lineage>
</organism>
<dbReference type="EC" id="3.4.19.12" evidence="16"/>
<evidence type="ECO:0000256" key="12">
    <source>
        <dbReference type="ARBA" id="ARBA00023136"/>
    </source>
</evidence>
<dbReference type="SUPFAM" id="SSF54001">
    <property type="entry name" value="Cysteine proteinases"/>
    <property type="match status" value="1"/>
</dbReference>
<evidence type="ECO:0000256" key="2">
    <source>
        <dbReference type="ARBA" id="ARBA00004496"/>
    </source>
</evidence>
<keyword evidence="11" id="KW-0007">Acetylation</keyword>
<evidence type="ECO:0000313" key="19">
    <source>
        <dbReference type="Proteomes" id="UP000034805"/>
    </source>
</evidence>
<evidence type="ECO:0000256" key="7">
    <source>
        <dbReference type="ARBA" id="ARBA00022786"/>
    </source>
</evidence>
<dbReference type="Pfam" id="PF01088">
    <property type="entry name" value="Peptidase_C12"/>
    <property type="match status" value="1"/>
</dbReference>
<comment type="subcellular location">
    <subcellularLocation>
        <location evidence="2">Cytoplasm</location>
    </subcellularLocation>
    <subcellularLocation>
        <location evidence="3">Endoplasmic reticulum membrane</location>
        <topology evidence="3">Lipid-anchor</topology>
    </subcellularLocation>
</comment>
<dbReference type="GO" id="GO:0004843">
    <property type="term" value="F:cysteine-type deubiquitinase activity"/>
    <property type="evidence" value="ECO:0007669"/>
    <property type="project" value="UniProtKB-UniRule"/>
</dbReference>
<dbReference type="GO" id="GO:0005789">
    <property type="term" value="C:endoplasmic reticulum membrane"/>
    <property type="evidence" value="ECO:0007669"/>
    <property type="project" value="UniProtKB-SubCell"/>
</dbReference>
<dbReference type="InterPro" id="IPR038765">
    <property type="entry name" value="Papain-like_cys_pep_sf"/>
</dbReference>
<evidence type="ECO:0000259" key="17">
    <source>
        <dbReference type="PROSITE" id="PS52048"/>
    </source>
</evidence>
<keyword evidence="8 16" id="KW-0378">Hydrolase</keyword>
<keyword evidence="5" id="KW-0597">Phosphoprotein</keyword>
<dbReference type="Proteomes" id="UP000034805">
    <property type="component" value="Unassembled WGS sequence"/>
</dbReference>
<dbReference type="InterPro" id="IPR036959">
    <property type="entry name" value="Peptidase_C12_UCH_sf"/>
</dbReference>
<evidence type="ECO:0000256" key="10">
    <source>
        <dbReference type="ARBA" id="ARBA00022824"/>
    </source>
</evidence>
<dbReference type="GO" id="GO:0016579">
    <property type="term" value="P:protein deubiquitination"/>
    <property type="evidence" value="ECO:0007669"/>
    <property type="project" value="TreeGrafter"/>
</dbReference>
<evidence type="ECO:0000256" key="11">
    <source>
        <dbReference type="ARBA" id="ARBA00022990"/>
    </source>
</evidence>
<dbReference type="GO" id="GO:0006511">
    <property type="term" value="P:ubiquitin-dependent protein catabolic process"/>
    <property type="evidence" value="ECO:0007669"/>
    <property type="project" value="UniProtKB-UniRule"/>
</dbReference>
<keyword evidence="4" id="KW-0963">Cytoplasm</keyword>
<feature type="site" description="Transition state stabilizer" evidence="16">
    <location>
        <position position="36"/>
    </location>
</feature>
<keyword evidence="12" id="KW-0472">Membrane</keyword>
<dbReference type="PANTHER" id="PTHR10589">
    <property type="entry name" value="UBIQUITIN CARBOXYL-TERMINAL HYDROLASE"/>
    <property type="match status" value="1"/>
</dbReference>